<dbReference type="STRING" id="69222.BG55_07515"/>
<proteinExistence type="predicted"/>
<comment type="caution">
    <text evidence="2">The sequence shown here is derived from an EMBL/GenBank/DDBJ whole genome shotgun (WGS) entry which is preliminary data.</text>
</comment>
<dbReference type="InterPro" id="IPR036397">
    <property type="entry name" value="RNaseH_sf"/>
</dbReference>
<gene>
    <name evidence="2" type="ORF">BG55_07515</name>
</gene>
<dbReference type="Proteomes" id="UP000019918">
    <property type="component" value="Unassembled WGS sequence"/>
</dbReference>
<protein>
    <submittedName>
        <fullName evidence="2">Integrase</fullName>
    </submittedName>
</protein>
<dbReference type="PROSITE" id="PS50994">
    <property type="entry name" value="INTEGRASE"/>
    <property type="match status" value="1"/>
</dbReference>
<dbReference type="GO" id="GO:0003676">
    <property type="term" value="F:nucleic acid binding"/>
    <property type="evidence" value="ECO:0007669"/>
    <property type="project" value="InterPro"/>
</dbReference>
<evidence type="ECO:0000259" key="1">
    <source>
        <dbReference type="PROSITE" id="PS50994"/>
    </source>
</evidence>
<dbReference type="InterPro" id="IPR001584">
    <property type="entry name" value="Integrase_cat-core"/>
</dbReference>
<evidence type="ECO:0000313" key="2">
    <source>
        <dbReference type="EMBL" id="EXU76070.1"/>
    </source>
</evidence>
<dbReference type="Gene3D" id="3.30.420.10">
    <property type="entry name" value="Ribonuclease H-like superfamily/Ribonuclease H"/>
    <property type="match status" value="1"/>
</dbReference>
<sequence>MADRRKRPPGEALIDIRRRLSLLSPRDPGRVEIVARAADAYGVSIWTLYRALRELNRPKSVRRADHGTSRIAPKSEVETYAEIIAALKIRTANRKGRHISTAHAIKLLEEDGVETPDGLVRAPPGLLKRATVDRLLRVYGLDYTRVTRPVAAVRFQARRANELWHFDMSPSDLKQVEKPLWIEEGRGRPTLMLFSVVDDRSGACYQEYRCVYGENAETALSFLYNAFAAKPEPELPLQGLPAAIHMDNGPVSRSRVFQSVMGSLGVRVLTHMPPSDNERRTPARAKGKVERPFRTIKEVHETLYHFHRPKDEEEANLWLRRALVTYNNGEHRTESHARIEDWLRHLPSDGVRAMCSWERFCAFAREPERRTVAGDATVSVGGAAYEVEPELAGETVTLLWGLFDYELFVEHEGKRFGPFQPSRGAVPLFRYRKYQKSRTEERLDKVVRLADQLGLPRAAVTGGDRPLPSLPPTTLGLSVRRMPFPEPTIEAAWPTGLAARAAIVAQLGRPIGAMNAVERTFIDELLEETLDKETIAVRIRERFQIRRREE</sequence>
<dbReference type="EMBL" id="JFHN01000037">
    <property type="protein sequence ID" value="EXU76070.1"/>
    <property type="molecule type" value="Genomic_DNA"/>
</dbReference>
<dbReference type="PANTHER" id="PTHR35004">
    <property type="entry name" value="TRANSPOSASE RV3428C-RELATED"/>
    <property type="match status" value="1"/>
</dbReference>
<dbReference type="GO" id="GO:0015074">
    <property type="term" value="P:DNA integration"/>
    <property type="evidence" value="ECO:0007669"/>
    <property type="project" value="InterPro"/>
</dbReference>
<accession>A0A014NQF5</accession>
<reference evidence="2 3" key="1">
    <citation type="submission" date="2014-02" db="EMBL/GenBank/DDBJ databases">
        <title>Draft genome of Erwinia mallotivora strain BT-MARDI, a papaya dieback pathogen.</title>
        <authorList>
            <person name="Redzuan R."/>
            <person name="Abu Bakar N."/>
            <person name="Badrun R."/>
            <person name="Mohd Raih M.F."/>
            <person name="Rozano L."/>
            <person name="Mat Amin N."/>
        </authorList>
    </citation>
    <scope>NUCLEOTIDE SEQUENCE [LARGE SCALE GENOMIC DNA]</scope>
    <source>
        <strain evidence="2 3">BT-MARDI</strain>
    </source>
</reference>
<dbReference type="RefSeq" id="WP_034935931.1">
    <property type="nucleotide sequence ID" value="NZ_JFHN01000037.1"/>
</dbReference>
<dbReference type="PATRIC" id="fig|69222.5.peg.1540"/>
<keyword evidence="3" id="KW-1185">Reference proteome</keyword>
<dbReference type="PANTHER" id="PTHR35004:SF7">
    <property type="entry name" value="INTEGRASE PROTEIN"/>
    <property type="match status" value="1"/>
</dbReference>
<name>A0A014NQF5_9GAMM</name>
<dbReference type="OrthoDB" id="491070at2"/>
<organism evidence="2 3">
    <name type="scientific">Erwinia mallotivora</name>
    <dbReference type="NCBI Taxonomy" id="69222"/>
    <lineage>
        <taxon>Bacteria</taxon>
        <taxon>Pseudomonadati</taxon>
        <taxon>Pseudomonadota</taxon>
        <taxon>Gammaproteobacteria</taxon>
        <taxon>Enterobacterales</taxon>
        <taxon>Erwiniaceae</taxon>
        <taxon>Erwinia</taxon>
    </lineage>
</organism>
<feature type="domain" description="Integrase catalytic" evidence="1">
    <location>
        <begin position="145"/>
        <end position="346"/>
    </location>
</feature>
<dbReference type="InterPro" id="IPR012337">
    <property type="entry name" value="RNaseH-like_sf"/>
</dbReference>
<dbReference type="AlphaFoldDB" id="A0A014NQF5"/>
<evidence type="ECO:0000313" key="3">
    <source>
        <dbReference type="Proteomes" id="UP000019918"/>
    </source>
</evidence>
<dbReference type="SUPFAM" id="SSF53098">
    <property type="entry name" value="Ribonuclease H-like"/>
    <property type="match status" value="1"/>
</dbReference>